<feature type="compositionally biased region" description="Low complexity" evidence="8">
    <location>
        <begin position="223"/>
        <end position="233"/>
    </location>
</feature>
<dbReference type="AlphaFoldDB" id="J8LH89"/>
<comment type="caution">
    <text evidence="10">The sequence shown here is derived from an EMBL/GenBank/DDBJ whole genome shotgun (WGS) entry which is preliminary data.</text>
</comment>
<dbReference type="GO" id="GO:0005634">
    <property type="term" value="C:nucleus"/>
    <property type="evidence" value="ECO:0007669"/>
    <property type="project" value="UniProtKB-SubCell"/>
</dbReference>
<feature type="region of interest" description="Disordered" evidence="8">
    <location>
        <begin position="168"/>
        <end position="237"/>
    </location>
</feature>
<evidence type="ECO:0000256" key="2">
    <source>
        <dbReference type="ARBA" id="ARBA00022723"/>
    </source>
</evidence>
<dbReference type="Pfam" id="PF24990">
    <property type="entry name" value="PAS_13"/>
    <property type="match status" value="1"/>
</dbReference>
<evidence type="ECO:0000313" key="10">
    <source>
        <dbReference type="EMBL" id="EJS41417.1"/>
    </source>
</evidence>
<dbReference type="OrthoDB" id="65716at2759"/>
<keyword evidence="5" id="KW-0238">DNA-binding</keyword>
<feature type="region of interest" description="Disordered" evidence="8">
    <location>
        <begin position="55"/>
        <end position="79"/>
    </location>
</feature>
<evidence type="ECO:0000256" key="8">
    <source>
        <dbReference type="SAM" id="MobiDB-lite"/>
    </source>
</evidence>
<dbReference type="CDD" id="cd00067">
    <property type="entry name" value="GAL4"/>
    <property type="match status" value="1"/>
</dbReference>
<evidence type="ECO:0000256" key="5">
    <source>
        <dbReference type="ARBA" id="ARBA00023125"/>
    </source>
</evidence>
<keyword evidence="11" id="KW-1185">Reference proteome</keyword>
<dbReference type="InterPro" id="IPR056751">
    <property type="entry name" value="PAS_13"/>
</dbReference>
<dbReference type="GO" id="GO:0000977">
    <property type="term" value="F:RNA polymerase II transcription regulatory region sequence-specific DNA binding"/>
    <property type="evidence" value="ECO:0007669"/>
    <property type="project" value="TreeGrafter"/>
</dbReference>
<keyword evidence="4" id="KW-0805">Transcription regulation</keyword>
<evidence type="ECO:0000259" key="9">
    <source>
        <dbReference type="PROSITE" id="PS50048"/>
    </source>
</evidence>
<keyword evidence="6" id="KW-0804">Transcription</keyword>
<protein>
    <submittedName>
        <fullName evidence="10">Rds2p</fullName>
    </submittedName>
</protein>
<dbReference type="SMART" id="SM00066">
    <property type="entry name" value="GAL4"/>
    <property type="match status" value="1"/>
</dbReference>
<dbReference type="InterPro" id="IPR053045">
    <property type="entry name" value="Zinc_cluster_trans_reg"/>
</dbReference>
<dbReference type="InterPro" id="IPR035965">
    <property type="entry name" value="PAS-like_dom_sf"/>
</dbReference>
<feature type="domain" description="Zn(2)-C6 fungal-type" evidence="9">
    <location>
        <begin position="16"/>
        <end position="47"/>
    </location>
</feature>
<gene>
    <name evidence="10" type="ORF">SU7_3530</name>
</gene>
<dbReference type="PROSITE" id="PS00463">
    <property type="entry name" value="ZN2_CY6_FUNGAL_1"/>
    <property type="match status" value="1"/>
</dbReference>
<dbReference type="EMBL" id="ALIE01000193">
    <property type="protein sequence ID" value="EJS41417.1"/>
    <property type="molecule type" value="Genomic_DNA"/>
</dbReference>
<dbReference type="GO" id="GO:0000981">
    <property type="term" value="F:DNA-binding transcription factor activity, RNA polymerase II-specific"/>
    <property type="evidence" value="ECO:0007669"/>
    <property type="project" value="InterPro"/>
</dbReference>
<dbReference type="HOGENOM" id="CLU_010748_0_1_1"/>
<dbReference type="Proteomes" id="UP000006968">
    <property type="component" value="Chromosome XVI"/>
</dbReference>
<evidence type="ECO:0000256" key="6">
    <source>
        <dbReference type="ARBA" id="ARBA00023163"/>
    </source>
</evidence>
<evidence type="ECO:0000256" key="7">
    <source>
        <dbReference type="ARBA" id="ARBA00023242"/>
    </source>
</evidence>
<dbReference type="PANTHER" id="PTHR31986:SF7">
    <property type="entry name" value="REGULATOR OF DRUG SENSITIVITY 2"/>
    <property type="match status" value="1"/>
</dbReference>
<dbReference type="GO" id="GO:0008270">
    <property type="term" value="F:zinc ion binding"/>
    <property type="evidence" value="ECO:0007669"/>
    <property type="project" value="InterPro"/>
</dbReference>
<feature type="compositionally biased region" description="Basic and acidic residues" evidence="8">
    <location>
        <begin position="213"/>
        <end position="222"/>
    </location>
</feature>
<organism evidence="10 11">
    <name type="scientific">Saccharomyces arboricola (strain H-6 / AS 2.3317 / CBS 10644)</name>
    <name type="common">Yeast</name>
    <dbReference type="NCBI Taxonomy" id="1160507"/>
    <lineage>
        <taxon>Eukaryota</taxon>
        <taxon>Fungi</taxon>
        <taxon>Dikarya</taxon>
        <taxon>Ascomycota</taxon>
        <taxon>Saccharomycotina</taxon>
        <taxon>Saccharomycetes</taxon>
        <taxon>Saccharomycetales</taxon>
        <taxon>Saccharomycetaceae</taxon>
        <taxon>Saccharomyces</taxon>
    </lineage>
</organism>
<name>J8LH89_SACAR</name>
<dbReference type="SUPFAM" id="SSF57701">
    <property type="entry name" value="Zn2/Cys6 DNA-binding domain"/>
    <property type="match status" value="1"/>
</dbReference>
<keyword evidence="2" id="KW-0479">Metal-binding</keyword>
<dbReference type="InterPro" id="IPR001138">
    <property type="entry name" value="Zn2Cys6_DnaBD"/>
</dbReference>
<evidence type="ECO:0000313" key="11">
    <source>
        <dbReference type="Proteomes" id="UP000006968"/>
    </source>
</evidence>
<proteinExistence type="predicted"/>
<keyword evidence="7" id="KW-0539">Nucleus</keyword>
<dbReference type="InterPro" id="IPR036864">
    <property type="entry name" value="Zn2-C6_fun-type_DNA-bd_sf"/>
</dbReference>
<dbReference type="PROSITE" id="PS50048">
    <property type="entry name" value="ZN2_CY6_FUNGAL_2"/>
    <property type="match status" value="1"/>
</dbReference>
<evidence type="ECO:0000256" key="1">
    <source>
        <dbReference type="ARBA" id="ARBA00004123"/>
    </source>
</evidence>
<dbReference type="Gene3D" id="4.10.240.10">
    <property type="entry name" value="Zn(2)-C6 fungal-type DNA-binding domain"/>
    <property type="match status" value="1"/>
</dbReference>
<reference evidence="10 11" key="1">
    <citation type="journal article" date="2013" name="BMC Genomics">
        <title>High quality de novo sequencing and assembly of the Saccharomyces arboricolus genome.</title>
        <authorList>
            <person name="Liti G."/>
            <person name="Nguyen Ba A.N."/>
            <person name="Blythe M."/>
            <person name="Mueller C.A."/>
            <person name="Bergstroem A."/>
            <person name="Cubillos F.A."/>
            <person name="Dafhnis-Calas F."/>
            <person name="Khoshraftar S."/>
            <person name="Malla S."/>
            <person name="Mehta N."/>
            <person name="Siow C.C."/>
            <person name="Warringer J."/>
            <person name="Moses A.M."/>
            <person name="Louis E.J."/>
            <person name="Nieduszynski C.A."/>
        </authorList>
    </citation>
    <scope>NUCLEOTIDE SEQUENCE [LARGE SCALE GENOMIC DNA]</scope>
    <source>
        <strain evidence="11">H-6 / AS 2.3317 / CBS 10644</strain>
    </source>
</reference>
<sequence length="450" mass="50501">MSASSGVKRASKAFKTCLFCKRSHVVCDKQRPCSRCIKRDIAHLCREDDIAVPNEMISQNESSPEDNSVEPDKYANRTHSGNLFDYQSNAVHSADNGGPKYGEELLSKTDSALVNDTASLLLPHQPVFVSENVGSEFSSLNEFLSMLENPLLTQTTLNSNSASKIHLENGSQSTQSPLEYQNDNRRDGSEAAGQENKVPDVITSSSDNILKPDQQDQSKEESQAQSNSQQKNAPTPKEQFFLTAADPSTEMTPEDRLKLVINAKLEAGLLKPYNYAKGYARLQDYMDKYMNQSSKQRILKPLSTIRPAFRTIARSLKDVDLVLVEESFERMLLSYDRVFTSMSMPACLCRRTGEIYRANKEFASLVDCTVDDLRDGKLAIYELMTEESAVNFWEKYGSIAFDKGQKAVLTSCSLRTKDGIRKRPCCFSFTIRRDRYNIPICIVGNFIPLS</sequence>
<evidence type="ECO:0000256" key="4">
    <source>
        <dbReference type="ARBA" id="ARBA00023015"/>
    </source>
</evidence>
<comment type="subcellular location">
    <subcellularLocation>
        <location evidence="1">Nucleus</location>
    </subcellularLocation>
</comment>
<accession>J8LH89</accession>
<dbReference type="PANTHER" id="PTHR31986">
    <property type="entry name" value="REGULATOR OF DRUG SENSITIVITY 2"/>
    <property type="match status" value="1"/>
</dbReference>
<evidence type="ECO:0000256" key="3">
    <source>
        <dbReference type="ARBA" id="ARBA00022833"/>
    </source>
</evidence>
<dbReference type="SUPFAM" id="SSF55785">
    <property type="entry name" value="PYP-like sensor domain (PAS domain)"/>
    <property type="match status" value="1"/>
</dbReference>
<feature type="compositionally biased region" description="Polar residues" evidence="8">
    <location>
        <begin position="168"/>
        <end position="181"/>
    </location>
</feature>
<keyword evidence="3" id="KW-0862">Zinc</keyword>